<dbReference type="InterPro" id="IPR010232">
    <property type="entry name" value="UbiB"/>
</dbReference>
<name>A0A3B0VAR0_9ZZZZ</name>
<evidence type="ECO:0000256" key="12">
    <source>
        <dbReference type="ARBA" id="ARBA00023136"/>
    </source>
</evidence>
<keyword evidence="12 13" id="KW-0472">Membrane</keyword>
<dbReference type="PANTHER" id="PTHR10566">
    <property type="entry name" value="CHAPERONE-ACTIVITY OF BC1 COMPLEX CABC1 -RELATED"/>
    <property type="match status" value="1"/>
</dbReference>
<gene>
    <name evidence="15" type="ORF">MNBD_GAMMA01-739</name>
</gene>
<dbReference type="AlphaFoldDB" id="A0A3B0VAR0"/>
<dbReference type="NCBIfam" id="TIGR01982">
    <property type="entry name" value="UbiB"/>
    <property type="match status" value="1"/>
</dbReference>
<evidence type="ECO:0000256" key="9">
    <source>
        <dbReference type="ARBA" id="ARBA00022777"/>
    </source>
</evidence>
<evidence type="ECO:0000256" key="1">
    <source>
        <dbReference type="ARBA" id="ARBA00005020"/>
    </source>
</evidence>
<comment type="pathway">
    <text evidence="1">Cofactor biosynthesis; ubiquinone biosynthesis [regulation].</text>
</comment>
<dbReference type="UniPathway" id="UPA00232"/>
<dbReference type="GO" id="GO:0004672">
    <property type="term" value="F:protein kinase activity"/>
    <property type="evidence" value="ECO:0007669"/>
    <property type="project" value="InterPro"/>
</dbReference>
<evidence type="ECO:0000313" key="15">
    <source>
        <dbReference type="EMBL" id="VAW33909.1"/>
    </source>
</evidence>
<dbReference type="Pfam" id="PF03109">
    <property type="entry name" value="ABC1"/>
    <property type="match status" value="1"/>
</dbReference>
<evidence type="ECO:0000259" key="14">
    <source>
        <dbReference type="PROSITE" id="PS50011"/>
    </source>
</evidence>
<feature type="transmembrane region" description="Helical" evidence="13">
    <location>
        <begin position="521"/>
        <end position="541"/>
    </location>
</feature>
<dbReference type="InterPro" id="IPR011009">
    <property type="entry name" value="Kinase-like_dom_sf"/>
</dbReference>
<keyword evidence="3" id="KW-1003">Cell membrane</keyword>
<evidence type="ECO:0000256" key="2">
    <source>
        <dbReference type="ARBA" id="ARBA00009670"/>
    </source>
</evidence>
<feature type="transmembrane region" description="Helical" evidence="13">
    <location>
        <begin position="497"/>
        <end position="515"/>
    </location>
</feature>
<keyword evidence="11 13" id="KW-1133">Transmembrane helix</keyword>
<dbReference type="InterPro" id="IPR000719">
    <property type="entry name" value="Prot_kinase_dom"/>
</dbReference>
<dbReference type="PANTHER" id="PTHR10566:SF113">
    <property type="entry name" value="PROTEIN ACTIVITY OF BC1 COMPLEX KINASE 7, CHLOROPLASTIC"/>
    <property type="match status" value="1"/>
</dbReference>
<keyword evidence="15" id="KW-0830">Ubiquinone</keyword>
<keyword evidence="4" id="KW-0997">Cell inner membrane</keyword>
<dbReference type="NCBIfam" id="NF003404">
    <property type="entry name" value="PRK04750.1"/>
    <property type="match status" value="1"/>
</dbReference>
<proteinExistence type="inferred from homology"/>
<reference evidence="15" key="1">
    <citation type="submission" date="2018-06" db="EMBL/GenBank/DDBJ databases">
        <authorList>
            <person name="Zhirakovskaya E."/>
        </authorList>
    </citation>
    <scope>NUCLEOTIDE SEQUENCE</scope>
</reference>
<evidence type="ECO:0000256" key="5">
    <source>
        <dbReference type="ARBA" id="ARBA00022679"/>
    </source>
</evidence>
<dbReference type="GO" id="GO:0006744">
    <property type="term" value="P:ubiquinone biosynthetic process"/>
    <property type="evidence" value="ECO:0007669"/>
    <property type="project" value="UniProtKB-UniPathway"/>
</dbReference>
<dbReference type="InterPro" id="IPR045308">
    <property type="entry name" value="UbiB_bact"/>
</dbReference>
<dbReference type="EMBL" id="UOEW01000048">
    <property type="protein sequence ID" value="VAW33909.1"/>
    <property type="molecule type" value="Genomic_DNA"/>
</dbReference>
<evidence type="ECO:0000256" key="8">
    <source>
        <dbReference type="ARBA" id="ARBA00022741"/>
    </source>
</evidence>
<dbReference type="PROSITE" id="PS50011">
    <property type="entry name" value="PROTEIN_KINASE_DOM"/>
    <property type="match status" value="1"/>
</dbReference>
<evidence type="ECO:0000256" key="10">
    <source>
        <dbReference type="ARBA" id="ARBA00022840"/>
    </source>
</evidence>
<evidence type="ECO:0000256" key="11">
    <source>
        <dbReference type="ARBA" id="ARBA00022989"/>
    </source>
</evidence>
<feature type="domain" description="Protein kinase" evidence="14">
    <location>
        <begin position="120"/>
        <end position="485"/>
    </location>
</feature>
<keyword evidence="5" id="KW-0808">Transferase</keyword>
<comment type="similarity">
    <text evidence="2">Belongs to the protein kinase superfamily. ADCK protein kinase family.</text>
</comment>
<evidence type="ECO:0000256" key="4">
    <source>
        <dbReference type="ARBA" id="ARBA00022519"/>
    </source>
</evidence>
<evidence type="ECO:0000256" key="7">
    <source>
        <dbReference type="ARBA" id="ARBA00022692"/>
    </source>
</evidence>
<protein>
    <submittedName>
        <fullName evidence="15">Ubiquinone biosynthesis regulatory protein kinase UbiB</fullName>
    </submittedName>
</protein>
<keyword evidence="6" id="KW-0831">Ubiquinone biosynthesis</keyword>
<keyword evidence="10" id="KW-0067">ATP-binding</keyword>
<keyword evidence="8" id="KW-0547">Nucleotide-binding</keyword>
<dbReference type="InterPro" id="IPR004147">
    <property type="entry name" value="ABC1_dom"/>
</dbReference>
<evidence type="ECO:0000256" key="3">
    <source>
        <dbReference type="ARBA" id="ARBA00022475"/>
    </source>
</evidence>
<evidence type="ECO:0000256" key="6">
    <source>
        <dbReference type="ARBA" id="ARBA00022688"/>
    </source>
</evidence>
<evidence type="ECO:0000256" key="13">
    <source>
        <dbReference type="SAM" id="Phobius"/>
    </source>
</evidence>
<dbReference type="SUPFAM" id="SSF56112">
    <property type="entry name" value="Protein kinase-like (PK-like)"/>
    <property type="match status" value="1"/>
</dbReference>
<keyword evidence="7 13" id="KW-0812">Transmembrane</keyword>
<dbReference type="GO" id="GO:0005524">
    <property type="term" value="F:ATP binding"/>
    <property type="evidence" value="ECO:0007669"/>
    <property type="project" value="UniProtKB-KW"/>
</dbReference>
<dbReference type="CDD" id="cd13972">
    <property type="entry name" value="UbiB"/>
    <property type="match status" value="1"/>
</dbReference>
<dbReference type="InterPro" id="IPR050154">
    <property type="entry name" value="UbiB_kinase"/>
</dbReference>
<keyword evidence="9" id="KW-0418">Kinase</keyword>
<sequence>MNLIRLTKILHTFANYRVKDLLPKNKRKKRIHLLRLLSPFALKGKKCTSNPEKLRKALEDLGPIFVKFGQVLSTRPDLIPKDIAEELSKLQDDVEPFAWKDAQEFIAQQLEHPLEEIFTYIDEQPLASASVAQVHAAELKDGREVVIKVLRPGIKKMVKRDLELMRSVAKLARTFGNPGVQVDPVEIVAEFEKTIYDELDLQREAANASVLRKNFLDSDDLYVPEIYWEYCKEKVMVMERIYAIPIGKFDKLKAANINLKALAEKGLRLFYTQVFRDNFFHADMHPGNIFVNPANPQDPQIIILDFGICGSLPKGHKRDLANNFMAFFNQDYRRIAELHIEAGWVPANTRVDELESATRTICEPYFARPISEISFGEVMLKTFEMARKFSLVIQPEFILLQKTLLNIEGLGRQLYPELDIWQTSKPVLASIMRKQYGADGAFDAIKKNLPQWLEQTSEIPQLVHELLSLKTRPPTKLQQIEYTKITKLQQQKDNKNTYAILCAGFGIIAAILFSLDTTASKYLGMSIPVIISLSLAILFLYKTIKKIS</sequence>
<accession>A0A3B0VAR0</accession>
<organism evidence="15">
    <name type="scientific">hydrothermal vent metagenome</name>
    <dbReference type="NCBI Taxonomy" id="652676"/>
    <lineage>
        <taxon>unclassified sequences</taxon>
        <taxon>metagenomes</taxon>
        <taxon>ecological metagenomes</taxon>
    </lineage>
</organism>